<gene>
    <name evidence="5" type="ORF">FCC1311_025272</name>
</gene>
<sequence length="629" mass="70949">MANTLGGNRRTSGGQAYSSLKSGKLRPVLGGDEPEDEAKREEKTNADHLRLDAKISHEEELVVAAPEDQQSALAAQEEKDAAIAFEENLKSDIGRAQSAGRQAIEDGDLIGAVACYTEAIEMLDGEEYPRWKAKLLLRRARTHALRGGMFQCIDDAAEAAALEPTMQKAYVLQGHALLATQQYGPASECFRRGLRDHPHDADLRQGFEEALRCIQSSRHNFVRCSEGPQLCGENFAEVTCGDFTSIEESNWICNEAKRGLSFDIKDVFDTEKERLHKRGLDQDPYNALEELEEILSFLHRARVELFTLFCAYLNFPRDAPTADAAMKLLNDRKDAAMTGSGKEKQKRRMLDLSNSSRGVGSALDPRRIPLGRWTRMTEEQFYHFAERHLLTDSFDETHVASVWAQIVQDSARTSSRSELETIGFPKFIEGVARLACRRYHARTVDRAERGAQTVPISQRLFYAFDKHILASSEVYSTLRAEVARASVYDNRLRIKLLSVPSTIVVRKSHEHKLSRVYDYFKPATEEAMSMQELLDMCLRIRLVDKRGRNLDDIKDAAVAAIRFTGDLSLRCISFSDFGDILLFWCDVLSRDADIVPFNQRLEAFISERIVKPAQRHAGLRASQAHQSQK</sequence>
<evidence type="ECO:0000313" key="5">
    <source>
        <dbReference type="EMBL" id="GBG26306.1"/>
    </source>
</evidence>
<keyword evidence="6" id="KW-1185">Reference proteome</keyword>
<reference evidence="5 6" key="1">
    <citation type="submission" date="2017-12" db="EMBL/GenBank/DDBJ databases">
        <title>Sequencing, de novo assembly and annotation of complete genome of a new Thraustochytrid species, strain FCC1311.</title>
        <authorList>
            <person name="Sedici K."/>
            <person name="Godart F."/>
            <person name="Aiese Cigliano R."/>
            <person name="Sanseverino W."/>
            <person name="Barakat M."/>
            <person name="Ortet P."/>
            <person name="Marechal E."/>
            <person name="Cagnac O."/>
            <person name="Amato A."/>
        </authorList>
    </citation>
    <scope>NUCLEOTIDE SEQUENCE [LARGE SCALE GENOMIC DNA]</scope>
</reference>
<keyword evidence="1" id="KW-0677">Repeat</keyword>
<evidence type="ECO:0000256" key="3">
    <source>
        <dbReference type="PROSITE-ProRule" id="PRU00339"/>
    </source>
</evidence>
<dbReference type="GO" id="GO:0060090">
    <property type="term" value="F:molecular adaptor activity"/>
    <property type="evidence" value="ECO:0007669"/>
    <property type="project" value="TreeGrafter"/>
</dbReference>
<dbReference type="EMBL" id="BEYU01000019">
    <property type="protein sequence ID" value="GBG26306.1"/>
    <property type="molecule type" value="Genomic_DNA"/>
</dbReference>
<feature type="region of interest" description="Disordered" evidence="4">
    <location>
        <begin position="1"/>
        <end position="48"/>
    </location>
</feature>
<dbReference type="InterPro" id="IPR011990">
    <property type="entry name" value="TPR-like_helical_dom_sf"/>
</dbReference>
<dbReference type="PROSITE" id="PS50005">
    <property type="entry name" value="TPR"/>
    <property type="match status" value="1"/>
</dbReference>
<evidence type="ECO:0000313" key="6">
    <source>
        <dbReference type="Proteomes" id="UP000241890"/>
    </source>
</evidence>
<protein>
    <submittedName>
        <fullName evidence="5">Hsp70-Hsp90 organizing protein 3</fullName>
    </submittedName>
</protein>
<comment type="caution">
    <text evidence="5">The sequence shown here is derived from an EMBL/GenBank/DDBJ whole genome shotgun (WGS) entry which is preliminary data.</text>
</comment>
<name>A0A2R5G5J6_9STRA</name>
<dbReference type="PANTHER" id="PTHR45831">
    <property type="entry name" value="LD24721P"/>
    <property type="match status" value="1"/>
</dbReference>
<feature type="compositionally biased region" description="Basic and acidic residues" evidence="4">
    <location>
        <begin position="37"/>
        <end position="48"/>
    </location>
</feature>
<keyword evidence="2 3" id="KW-0802">TPR repeat</keyword>
<dbReference type="GO" id="GO:0072380">
    <property type="term" value="C:TRC complex"/>
    <property type="evidence" value="ECO:0007669"/>
    <property type="project" value="TreeGrafter"/>
</dbReference>
<organism evidence="5 6">
    <name type="scientific">Hondaea fermentalgiana</name>
    <dbReference type="NCBI Taxonomy" id="2315210"/>
    <lineage>
        <taxon>Eukaryota</taxon>
        <taxon>Sar</taxon>
        <taxon>Stramenopiles</taxon>
        <taxon>Bigyra</taxon>
        <taxon>Labyrinthulomycetes</taxon>
        <taxon>Thraustochytrida</taxon>
        <taxon>Thraustochytriidae</taxon>
        <taxon>Hondaea</taxon>
    </lineage>
</organism>
<proteinExistence type="predicted"/>
<dbReference type="SUPFAM" id="SSF48452">
    <property type="entry name" value="TPR-like"/>
    <property type="match status" value="1"/>
</dbReference>
<evidence type="ECO:0000256" key="1">
    <source>
        <dbReference type="ARBA" id="ARBA00022737"/>
    </source>
</evidence>
<dbReference type="GO" id="GO:0006620">
    <property type="term" value="P:post-translational protein targeting to endoplasmic reticulum membrane"/>
    <property type="evidence" value="ECO:0007669"/>
    <property type="project" value="TreeGrafter"/>
</dbReference>
<feature type="repeat" description="TPR" evidence="3">
    <location>
        <begin position="167"/>
        <end position="200"/>
    </location>
</feature>
<dbReference type="InterPro" id="IPR047150">
    <property type="entry name" value="SGT"/>
</dbReference>
<accession>A0A2R5G5J6</accession>
<dbReference type="Gene3D" id="1.25.40.10">
    <property type="entry name" value="Tetratricopeptide repeat domain"/>
    <property type="match status" value="1"/>
</dbReference>
<dbReference type="GO" id="GO:0016020">
    <property type="term" value="C:membrane"/>
    <property type="evidence" value="ECO:0007669"/>
    <property type="project" value="TreeGrafter"/>
</dbReference>
<dbReference type="Proteomes" id="UP000241890">
    <property type="component" value="Unassembled WGS sequence"/>
</dbReference>
<feature type="region of interest" description="Disordered" evidence="4">
    <location>
        <begin position="336"/>
        <end position="360"/>
    </location>
</feature>
<dbReference type="AlphaFoldDB" id="A0A2R5G5J6"/>
<dbReference type="InParanoid" id="A0A2R5G5J6"/>
<dbReference type="InterPro" id="IPR019734">
    <property type="entry name" value="TPR_rpt"/>
</dbReference>
<evidence type="ECO:0000256" key="4">
    <source>
        <dbReference type="SAM" id="MobiDB-lite"/>
    </source>
</evidence>
<evidence type="ECO:0000256" key="2">
    <source>
        <dbReference type="ARBA" id="ARBA00022803"/>
    </source>
</evidence>
<dbReference type="PANTHER" id="PTHR45831:SF2">
    <property type="entry name" value="LD24721P"/>
    <property type="match status" value="1"/>
</dbReference>
<feature type="compositionally biased region" description="Polar residues" evidence="4">
    <location>
        <begin position="1"/>
        <end position="21"/>
    </location>
</feature>